<keyword evidence="2" id="KW-0378">Hydrolase</keyword>
<keyword evidence="5" id="KW-1185">Reference proteome</keyword>
<dbReference type="InterPro" id="IPR002933">
    <property type="entry name" value="Peptidase_M20"/>
</dbReference>
<feature type="domain" description="Peptidase M20 dimerisation" evidence="3">
    <location>
        <begin position="333"/>
        <end position="427"/>
    </location>
</feature>
<organism evidence="4 5">
    <name type="scientific">Nitzschia inconspicua</name>
    <dbReference type="NCBI Taxonomy" id="303405"/>
    <lineage>
        <taxon>Eukaryota</taxon>
        <taxon>Sar</taxon>
        <taxon>Stramenopiles</taxon>
        <taxon>Ochrophyta</taxon>
        <taxon>Bacillariophyta</taxon>
        <taxon>Bacillariophyceae</taxon>
        <taxon>Bacillariophycidae</taxon>
        <taxon>Bacillariales</taxon>
        <taxon>Bacillariaceae</taxon>
        <taxon>Nitzschia</taxon>
    </lineage>
</organism>
<dbReference type="NCBIfam" id="TIGR01891">
    <property type="entry name" value="amidohydrolases"/>
    <property type="match status" value="1"/>
</dbReference>
<proteinExistence type="inferred from homology"/>
<dbReference type="Pfam" id="PF07687">
    <property type="entry name" value="M20_dimer"/>
    <property type="match status" value="1"/>
</dbReference>
<protein>
    <submittedName>
        <fullName evidence="4">Peptidase M20D amidohydrolase family protein</fullName>
    </submittedName>
</protein>
<dbReference type="Proteomes" id="UP000693970">
    <property type="component" value="Unassembled WGS sequence"/>
</dbReference>
<comment type="caution">
    <text evidence="4">The sequence shown here is derived from an EMBL/GenBank/DDBJ whole genome shotgun (WGS) entry which is preliminary data.</text>
</comment>
<dbReference type="GO" id="GO:0016787">
    <property type="term" value="F:hydrolase activity"/>
    <property type="evidence" value="ECO:0007669"/>
    <property type="project" value="UniProtKB-KW"/>
</dbReference>
<name>A0A9K3P856_9STRA</name>
<evidence type="ECO:0000313" key="5">
    <source>
        <dbReference type="Proteomes" id="UP000693970"/>
    </source>
</evidence>
<comment type="similarity">
    <text evidence="1">Belongs to the peptidase M20 family.</text>
</comment>
<accession>A0A9K3P856</accession>
<reference evidence="4" key="1">
    <citation type="journal article" date="2021" name="Sci. Rep.">
        <title>Diploid genomic architecture of Nitzschia inconspicua, an elite biomass production diatom.</title>
        <authorList>
            <person name="Oliver A."/>
            <person name="Podell S."/>
            <person name="Pinowska A."/>
            <person name="Traller J.C."/>
            <person name="Smith S.R."/>
            <person name="McClure R."/>
            <person name="Beliaev A."/>
            <person name="Bohutskyi P."/>
            <person name="Hill E.A."/>
            <person name="Rabines A."/>
            <person name="Zheng H."/>
            <person name="Allen L.Z."/>
            <person name="Kuo A."/>
            <person name="Grigoriev I.V."/>
            <person name="Allen A.E."/>
            <person name="Hazlebeck D."/>
            <person name="Allen E.E."/>
        </authorList>
    </citation>
    <scope>NUCLEOTIDE SEQUENCE</scope>
    <source>
        <strain evidence="4">Hildebrandi</strain>
    </source>
</reference>
<evidence type="ECO:0000256" key="2">
    <source>
        <dbReference type="ARBA" id="ARBA00022801"/>
    </source>
</evidence>
<dbReference type="EMBL" id="JAGRRH010000086">
    <property type="protein sequence ID" value="KAG7337375.1"/>
    <property type="molecule type" value="Genomic_DNA"/>
</dbReference>
<evidence type="ECO:0000256" key="1">
    <source>
        <dbReference type="ARBA" id="ARBA00006153"/>
    </source>
</evidence>
<dbReference type="FunFam" id="3.30.70.360:FF:000001">
    <property type="entry name" value="N-acetyldiaminopimelate deacetylase"/>
    <property type="match status" value="1"/>
</dbReference>
<evidence type="ECO:0000313" key="4">
    <source>
        <dbReference type="EMBL" id="KAG7337375.1"/>
    </source>
</evidence>
<dbReference type="AlphaFoldDB" id="A0A9K3P856"/>
<reference evidence="4" key="2">
    <citation type="submission" date="2021-04" db="EMBL/GenBank/DDBJ databases">
        <authorList>
            <person name="Podell S."/>
        </authorList>
    </citation>
    <scope>NUCLEOTIDE SEQUENCE</scope>
    <source>
        <strain evidence="4">Hildebrandi</strain>
    </source>
</reference>
<dbReference type="PANTHER" id="PTHR11014:SF63">
    <property type="entry name" value="METALLOPEPTIDASE, PUTATIVE (AFU_ORTHOLOGUE AFUA_6G09600)-RELATED"/>
    <property type="match status" value="1"/>
</dbReference>
<dbReference type="PANTHER" id="PTHR11014">
    <property type="entry name" value="PEPTIDASE M20 FAMILY MEMBER"/>
    <property type="match status" value="1"/>
</dbReference>
<evidence type="ECO:0000259" key="3">
    <source>
        <dbReference type="Pfam" id="PF07687"/>
    </source>
</evidence>
<gene>
    <name evidence="4" type="ORF">IV203_000024</name>
</gene>
<dbReference type="InterPro" id="IPR011650">
    <property type="entry name" value="Peptidase_M20_dimer"/>
</dbReference>
<dbReference type="OrthoDB" id="6119954at2759"/>
<dbReference type="InterPro" id="IPR017439">
    <property type="entry name" value="Amidohydrolase"/>
</dbReference>
<dbReference type="Pfam" id="PF01546">
    <property type="entry name" value="Peptidase_M20"/>
    <property type="match status" value="1"/>
</dbReference>
<sequence length="545" mass="58807">MFIRNSVTYRTAERIKVGVCRNRGGTMAKQIVTILSLSSFLCPSPVETALPFKFRGQSTTTTATDDDDDIDLNPSSVRMVDTEIDGFTGIPTYHIHSSQPGSRRNAVVDSFFAETSPSTATSNSSVTSLQLSNMIKQKANEISDFLVYSRRSLHQHPELMYQEQATSAYVQSVLRELDIPFTTGWGVNTVPHRIDGPGGYGVVADIGTGQQPCVLLRADMDALPIVERTEGVDEFKSRNKGKMHACGHDGHTTMLLGAATLLKSMEDSINGTVRLVFQPAEEGGAGAKRMREEGVLTMEPKPQQAFAQHLWPTIPSGTIASRPGPILAAAERFEILVAGVGGHAAMPHLTVDPIVVASSMVMNLQTLVSRNLSPLESGVCSITKFEAGDAFNVIPHSAVLRGTIRALSMDTLLLLQKRVQHVVETTAAVHGANVTITYSPDFYPPTINDPELFNSFSKDVAGLVADNGQLSDIEPTMGAEDFSFIAESVPSTFFLLGQGSGKAPDTSYGLHHPHFALDESVLPRGVQLHVNVALRALHKLANEST</sequence>